<dbReference type="CDD" id="cd22701">
    <property type="entry name" value="FHA_FKH1-like"/>
    <property type="match status" value="1"/>
</dbReference>
<evidence type="ECO:0000256" key="5">
    <source>
        <dbReference type="ARBA" id="ARBA00023242"/>
    </source>
</evidence>
<dbReference type="PROSITE" id="PS00658">
    <property type="entry name" value="FORK_HEAD_2"/>
    <property type="match status" value="1"/>
</dbReference>
<dbReference type="PROSITE" id="PS00657">
    <property type="entry name" value="FORK_HEAD_1"/>
    <property type="match status" value="1"/>
</dbReference>
<reference evidence="10 11" key="1">
    <citation type="submission" date="2017-03" db="EMBL/GenBank/DDBJ databases">
        <title>Genomes of endolithic fungi from Antarctica.</title>
        <authorList>
            <person name="Coleine C."/>
            <person name="Masonjones S."/>
            <person name="Stajich J.E."/>
        </authorList>
    </citation>
    <scope>NUCLEOTIDE SEQUENCE [LARGE SCALE GENOMIC DNA]</scope>
    <source>
        <strain evidence="10 11">CCFEE 6315</strain>
    </source>
</reference>
<evidence type="ECO:0000256" key="4">
    <source>
        <dbReference type="ARBA" id="ARBA00023163"/>
    </source>
</evidence>
<dbReference type="GO" id="GO:0000978">
    <property type="term" value="F:RNA polymerase II cis-regulatory region sequence-specific DNA binding"/>
    <property type="evidence" value="ECO:0007669"/>
    <property type="project" value="TreeGrafter"/>
</dbReference>
<comment type="caution">
    <text evidence="10">The sequence shown here is derived from an EMBL/GenBank/DDBJ whole genome shotgun (WGS) entry which is preliminary data.</text>
</comment>
<evidence type="ECO:0000256" key="2">
    <source>
        <dbReference type="ARBA" id="ARBA00023015"/>
    </source>
</evidence>
<dbReference type="SMART" id="SM00339">
    <property type="entry name" value="FH"/>
    <property type="match status" value="1"/>
</dbReference>
<dbReference type="Proteomes" id="UP000308549">
    <property type="component" value="Unassembled WGS sequence"/>
</dbReference>
<dbReference type="AlphaFoldDB" id="A0A4U0U735"/>
<evidence type="ECO:0000256" key="3">
    <source>
        <dbReference type="ARBA" id="ARBA00023125"/>
    </source>
</evidence>
<dbReference type="InterPro" id="IPR018122">
    <property type="entry name" value="TF_fork_head_CS_1"/>
</dbReference>
<dbReference type="PANTHER" id="PTHR45881">
    <property type="entry name" value="CHECKPOINT SUPPRESSOR 1-LIKE, ISOFORM A-RELATED"/>
    <property type="match status" value="1"/>
</dbReference>
<keyword evidence="5 6" id="KW-0539">Nucleus</keyword>
<evidence type="ECO:0000256" key="7">
    <source>
        <dbReference type="SAM" id="MobiDB-lite"/>
    </source>
</evidence>
<keyword evidence="4" id="KW-0804">Transcription</keyword>
<dbReference type="GO" id="GO:0005634">
    <property type="term" value="C:nucleus"/>
    <property type="evidence" value="ECO:0007669"/>
    <property type="project" value="UniProtKB-SubCell"/>
</dbReference>
<feature type="compositionally biased region" description="Acidic residues" evidence="7">
    <location>
        <begin position="70"/>
        <end position="85"/>
    </location>
</feature>
<dbReference type="InterPro" id="IPR036388">
    <property type="entry name" value="WH-like_DNA-bd_sf"/>
</dbReference>
<feature type="domain" description="Fork-head" evidence="9">
    <location>
        <begin position="360"/>
        <end position="455"/>
    </location>
</feature>
<feature type="compositionally biased region" description="Polar residues" evidence="7">
    <location>
        <begin position="808"/>
        <end position="825"/>
    </location>
</feature>
<evidence type="ECO:0000256" key="1">
    <source>
        <dbReference type="ARBA" id="ARBA00004123"/>
    </source>
</evidence>
<feature type="region of interest" description="Disordered" evidence="7">
    <location>
        <begin position="258"/>
        <end position="313"/>
    </location>
</feature>
<dbReference type="PROSITE" id="PS50039">
    <property type="entry name" value="FORK_HEAD_3"/>
    <property type="match status" value="1"/>
</dbReference>
<dbReference type="PANTHER" id="PTHR45881:SF1">
    <property type="entry name" value="FORK HEAD PROTEIN HOMOLOG 2"/>
    <property type="match status" value="1"/>
</dbReference>
<feature type="region of interest" description="Disordered" evidence="7">
    <location>
        <begin position="452"/>
        <end position="529"/>
    </location>
</feature>
<dbReference type="Pfam" id="PF00498">
    <property type="entry name" value="FHA"/>
    <property type="match status" value="1"/>
</dbReference>
<evidence type="ECO:0000259" key="8">
    <source>
        <dbReference type="PROSITE" id="PS50006"/>
    </source>
</evidence>
<name>A0A4U0U735_9PEZI</name>
<evidence type="ECO:0000259" key="9">
    <source>
        <dbReference type="PROSITE" id="PS50039"/>
    </source>
</evidence>
<dbReference type="InterPro" id="IPR000253">
    <property type="entry name" value="FHA_dom"/>
</dbReference>
<dbReference type="InterPro" id="IPR030456">
    <property type="entry name" value="TF_fork_head_CS_2"/>
</dbReference>
<feature type="region of interest" description="Disordered" evidence="7">
    <location>
        <begin position="1"/>
        <end position="93"/>
    </location>
</feature>
<dbReference type="PRINTS" id="PR00053">
    <property type="entry name" value="FORKHEAD"/>
</dbReference>
<dbReference type="FunFam" id="1.10.10.10:FF:000030">
    <property type="entry name" value="Forkhead box protein K2"/>
    <property type="match status" value="1"/>
</dbReference>
<comment type="subcellular location">
    <subcellularLocation>
        <location evidence="1 6">Nucleus</location>
    </subcellularLocation>
</comment>
<dbReference type="SMART" id="SM00240">
    <property type="entry name" value="FHA"/>
    <property type="match status" value="1"/>
</dbReference>
<keyword evidence="11" id="KW-1185">Reference proteome</keyword>
<accession>A0A4U0U735</accession>
<gene>
    <name evidence="10" type="ORF">B0A50_02009</name>
</gene>
<dbReference type="CDD" id="cd00059">
    <property type="entry name" value="FH_FOX"/>
    <property type="match status" value="1"/>
</dbReference>
<dbReference type="InterPro" id="IPR008984">
    <property type="entry name" value="SMAD_FHA_dom_sf"/>
</dbReference>
<dbReference type="InterPro" id="IPR001766">
    <property type="entry name" value="Fork_head_dom"/>
</dbReference>
<dbReference type="Gene3D" id="1.10.10.10">
    <property type="entry name" value="Winged helix-like DNA-binding domain superfamily/Winged helix DNA-binding domain"/>
    <property type="match status" value="1"/>
</dbReference>
<dbReference type="InterPro" id="IPR036390">
    <property type="entry name" value="WH_DNA-bd_sf"/>
</dbReference>
<keyword evidence="3 6" id="KW-0238">DNA-binding</keyword>
<feature type="compositionally biased region" description="Basic and acidic residues" evidence="7">
    <location>
        <begin position="633"/>
        <end position="658"/>
    </location>
</feature>
<sequence length="1036" mass="112918">MPPSGRKGKTRARRPQPSEPHEPSDVETPEAIATPSRSSTRKRARASEVQATAARSTRRKLKDTRAADKDDTEGTEAQDPSDAETEPTTPTEQEIVQSLKIADRHVNATEDFANDLLEGQEHVPGYGKIAGRDWAFIIRKVEVNIGRPEAQEKLMVDDSGRQVGPNSKTVVDIDLGPDRQISRSHAVIAYDPDSMQWYIVVNGRNGLRVDNNLVRRGMRTYLRNGSVIEIASTQMAFITTAQGEGEGPVWDASILKQAKSSEDDDEGEDDGRARHRPPINFGSRANIPEPTAYSGEFGGSQQQHRTHPHSQRAMQAVPGTPLRPQQPFIKSSPAANYARGVMMESTESIDYSADNAKDLKPPHSYAQLIGMAILSTQEQQMTLNNIYKWIMANYAFYRFNTGGWQNSIRHNLSLNKAFTKIARRTDEPGKGMKWMIEPTEFDNFVQQGMKGCRRPQPLPPATQSTLGSPTSPMHAMRPGTATSSQIKQDGEDSTPPLHSFQPLYPTATEAYTPDRGPRRHVSGRAGLGNNGDGNEYDFLARSTPRNGLTAVANAAGSPPALYVNDEGRTGPLDTPFPLRPSQRFAPPSTLKRPSDFIQFSSPAPFWKMEGFVGSTPFKPYDLSPLKTPFSSLRKTDIQAKKEEDEPESDDKKVLREPSSDVNGKGSPVIHSSSPPRMDVEGRGDILASPTMSRPATAVAKTLTQLATSAPSTNEEHVAHQLANELPRQPTDRAQTEASEETRTPSLPPSATMSGPPPQAPVFARPPSAQPSMGPVNGMHSAPLPQHAQPHSMNGYHHPPPPPQQQHQAMQNGSFNHSAGQANTFQPDDGEDEGIDLAKGFQPIGAFHQRNHHMAMGMGMAAPAFGRLLLRLVTQVGKTGRTLASHDIISLAPETHVTSGSSGLRGKSSFPLVRRAPMLMEVGSSGKCDSGDIFLPLHPFQTASFSFPRSFLLLTAATLPQKQVTMAVEPKFEGWLGKGPESAKGKMEWGAFANPKKWTEDDVDIQIAGISRVVGAVGYKEGVWHCFMCTGKASPLA</sequence>
<proteinExistence type="predicted"/>
<dbReference type="SUPFAM" id="SSF46785">
    <property type="entry name" value="Winged helix' DNA-binding domain"/>
    <property type="match status" value="1"/>
</dbReference>
<dbReference type="GO" id="GO:0000981">
    <property type="term" value="F:DNA-binding transcription factor activity, RNA polymerase II-specific"/>
    <property type="evidence" value="ECO:0007669"/>
    <property type="project" value="TreeGrafter"/>
</dbReference>
<feature type="region of interest" description="Disordered" evidence="7">
    <location>
        <begin position="633"/>
        <end position="827"/>
    </location>
</feature>
<feature type="compositionally biased region" description="Basic residues" evidence="7">
    <location>
        <begin position="1"/>
        <end position="14"/>
    </location>
</feature>
<feature type="domain" description="FHA" evidence="8">
    <location>
        <begin position="143"/>
        <end position="214"/>
    </location>
</feature>
<protein>
    <submittedName>
        <fullName evidence="10">Uncharacterized protein</fullName>
    </submittedName>
</protein>
<keyword evidence="2" id="KW-0805">Transcription regulation</keyword>
<dbReference type="Pfam" id="PF00250">
    <property type="entry name" value="Forkhead"/>
    <property type="match status" value="1"/>
</dbReference>
<dbReference type="SUPFAM" id="SSF49879">
    <property type="entry name" value="SMAD/FHA domain"/>
    <property type="match status" value="1"/>
</dbReference>
<feature type="DNA-binding region" description="Fork-head" evidence="6">
    <location>
        <begin position="360"/>
        <end position="455"/>
    </location>
</feature>
<dbReference type="EMBL" id="NAJL01000009">
    <property type="protein sequence ID" value="TKA31041.1"/>
    <property type="molecule type" value="Genomic_DNA"/>
</dbReference>
<evidence type="ECO:0000256" key="6">
    <source>
        <dbReference type="PROSITE-ProRule" id="PRU00089"/>
    </source>
</evidence>
<dbReference type="PROSITE" id="PS50006">
    <property type="entry name" value="FHA_DOMAIN"/>
    <property type="match status" value="1"/>
</dbReference>
<dbReference type="OrthoDB" id="5954824at2759"/>
<feature type="compositionally biased region" description="Basic and acidic residues" evidence="7">
    <location>
        <begin position="729"/>
        <end position="742"/>
    </location>
</feature>
<dbReference type="Gene3D" id="2.60.200.20">
    <property type="match status" value="1"/>
</dbReference>
<organism evidence="10 11">
    <name type="scientific">Salinomyces thailandicus</name>
    <dbReference type="NCBI Taxonomy" id="706561"/>
    <lineage>
        <taxon>Eukaryota</taxon>
        <taxon>Fungi</taxon>
        <taxon>Dikarya</taxon>
        <taxon>Ascomycota</taxon>
        <taxon>Pezizomycotina</taxon>
        <taxon>Dothideomycetes</taxon>
        <taxon>Dothideomycetidae</taxon>
        <taxon>Mycosphaerellales</taxon>
        <taxon>Teratosphaeriaceae</taxon>
        <taxon>Salinomyces</taxon>
    </lineage>
</organism>
<feature type="compositionally biased region" description="Polar residues" evidence="7">
    <location>
        <begin position="701"/>
        <end position="712"/>
    </location>
</feature>
<evidence type="ECO:0000313" key="10">
    <source>
        <dbReference type="EMBL" id="TKA31041.1"/>
    </source>
</evidence>
<feature type="compositionally biased region" description="Polar residues" evidence="7">
    <location>
        <begin position="461"/>
        <end position="471"/>
    </location>
</feature>
<evidence type="ECO:0000313" key="11">
    <source>
        <dbReference type="Proteomes" id="UP000308549"/>
    </source>
</evidence>